<reference evidence="2 3" key="1">
    <citation type="journal article" date="2018" name="Sci. Data">
        <title>The draft genome sequence of cork oak.</title>
        <authorList>
            <person name="Ramos A.M."/>
            <person name="Usie A."/>
            <person name="Barbosa P."/>
            <person name="Barros P.M."/>
            <person name="Capote T."/>
            <person name="Chaves I."/>
            <person name="Simoes F."/>
            <person name="Abreu I."/>
            <person name="Carrasquinho I."/>
            <person name="Faro C."/>
            <person name="Guimaraes J.B."/>
            <person name="Mendonca D."/>
            <person name="Nobrega F."/>
            <person name="Rodrigues L."/>
            <person name="Saibo N.J.M."/>
            <person name="Varela M.C."/>
            <person name="Egas C."/>
            <person name="Matos J."/>
            <person name="Miguel C.M."/>
            <person name="Oliveira M.M."/>
            <person name="Ricardo C.P."/>
            <person name="Goncalves S."/>
        </authorList>
    </citation>
    <scope>NUCLEOTIDE SEQUENCE [LARGE SCALE GENOMIC DNA]</scope>
    <source>
        <strain evidence="3">cv. HL8</strain>
    </source>
</reference>
<dbReference type="GO" id="GO:0005886">
    <property type="term" value="C:plasma membrane"/>
    <property type="evidence" value="ECO:0007669"/>
    <property type="project" value="TreeGrafter"/>
</dbReference>
<protein>
    <submittedName>
        <fullName evidence="2">Senescence/dehydration-associated protein</fullName>
    </submittedName>
</protein>
<organism evidence="2 3">
    <name type="scientific">Quercus suber</name>
    <name type="common">Cork oak</name>
    <dbReference type="NCBI Taxonomy" id="58331"/>
    <lineage>
        <taxon>Eukaryota</taxon>
        <taxon>Viridiplantae</taxon>
        <taxon>Streptophyta</taxon>
        <taxon>Embryophyta</taxon>
        <taxon>Tracheophyta</taxon>
        <taxon>Spermatophyta</taxon>
        <taxon>Magnoliopsida</taxon>
        <taxon>eudicotyledons</taxon>
        <taxon>Gunneridae</taxon>
        <taxon>Pentapetalae</taxon>
        <taxon>rosids</taxon>
        <taxon>fabids</taxon>
        <taxon>Fagales</taxon>
        <taxon>Fagaceae</taxon>
        <taxon>Quercus</taxon>
    </lineage>
</organism>
<dbReference type="Pfam" id="PF06911">
    <property type="entry name" value="Senescence"/>
    <property type="match status" value="1"/>
</dbReference>
<proteinExistence type="predicted"/>
<name>A0AAW0KWP0_QUESU</name>
<evidence type="ECO:0000313" key="3">
    <source>
        <dbReference type="Proteomes" id="UP000237347"/>
    </source>
</evidence>
<gene>
    <name evidence="2" type="ORF">CFP56_012092</name>
</gene>
<dbReference type="InterPro" id="IPR009686">
    <property type="entry name" value="Senescence/spartin_C"/>
</dbReference>
<keyword evidence="3" id="KW-1185">Reference proteome</keyword>
<dbReference type="PANTHER" id="PTHR21068">
    <property type="entry name" value="SPARTIN"/>
    <property type="match status" value="1"/>
</dbReference>
<dbReference type="Proteomes" id="UP000237347">
    <property type="component" value="Unassembled WGS sequence"/>
</dbReference>
<dbReference type="AlphaFoldDB" id="A0AAW0KWP0"/>
<dbReference type="EMBL" id="PKMF04000199">
    <property type="protein sequence ID" value="KAK7843652.1"/>
    <property type="molecule type" value="Genomic_DNA"/>
</dbReference>
<dbReference type="PANTHER" id="PTHR21068:SF50">
    <property type="entry name" value="PROTEIN EARLY-RESPONSIVE TO DEHYDRATION 7, CHLOROPLASTIC-LIKE ISOFORM X1"/>
    <property type="match status" value="1"/>
</dbReference>
<comment type="caution">
    <text evidence="2">The sequence shown here is derived from an EMBL/GenBank/DDBJ whole genome shotgun (WGS) entry which is preliminary data.</text>
</comment>
<dbReference type="Gramene" id="rna-CFP56_06290">
    <property type="protein sequence ID" value="cds-POE64668.1"/>
    <property type="gene ID" value="gene-CFP56_06290"/>
</dbReference>
<feature type="domain" description="Senescence" evidence="1">
    <location>
        <begin position="1"/>
        <end position="61"/>
    </location>
</feature>
<accession>A0AAW0KWP0</accession>
<evidence type="ECO:0000259" key="1">
    <source>
        <dbReference type="Pfam" id="PF06911"/>
    </source>
</evidence>
<sequence length="79" mass="8223">MSTTSLVTTGIVSQRYGEQAGQVTNEGLDAAGHAIGTAWAVLKIRKAFNPKSIFKPTTLAKAKAAAEANSAALKAKHKK</sequence>
<dbReference type="InterPro" id="IPR045036">
    <property type="entry name" value="Spartin-like"/>
</dbReference>
<evidence type="ECO:0000313" key="2">
    <source>
        <dbReference type="EMBL" id="KAK7843652.1"/>
    </source>
</evidence>